<keyword evidence="1" id="KW-0812">Transmembrane</keyword>
<organism evidence="2 3">
    <name type="scientific">Seminavis robusta</name>
    <dbReference type="NCBI Taxonomy" id="568900"/>
    <lineage>
        <taxon>Eukaryota</taxon>
        <taxon>Sar</taxon>
        <taxon>Stramenopiles</taxon>
        <taxon>Ochrophyta</taxon>
        <taxon>Bacillariophyta</taxon>
        <taxon>Bacillariophyceae</taxon>
        <taxon>Bacillariophycidae</taxon>
        <taxon>Naviculales</taxon>
        <taxon>Naviculaceae</taxon>
        <taxon>Seminavis</taxon>
    </lineage>
</organism>
<gene>
    <name evidence="2" type="ORF">SEMRO_322_G117080.1</name>
</gene>
<name>A0A9N8DT27_9STRA</name>
<comment type="caution">
    <text evidence="2">The sequence shown here is derived from an EMBL/GenBank/DDBJ whole genome shotgun (WGS) entry which is preliminary data.</text>
</comment>
<evidence type="ECO:0000313" key="3">
    <source>
        <dbReference type="Proteomes" id="UP001153069"/>
    </source>
</evidence>
<sequence>MTKDKAESTTFATRPDESGFMSNDLSVCSARISSVSEERDEIAEVHKFSRKETNHIRVWRLIMALVLLATAITVTLTTYHFLKSEQTKSFDEAFEKFSQTVADAALQSQEILHATQRDVCENMAVDAIRTGQTWRNYTNPYYEMQFGSARNQAKTELSAFFPFVEKDGRDAWIEYAGEHLTEWTHAGHMTKYGNLDRLNEINYVPNMTKKGPDGFIPDDEYPEYWPMWLYSPPPAQYGAVNWNVLNVPDYNDMMTAIKVVRGEQIISKVRTSVSTGTAFTEEEHAAMHSKLKTGSSPHHPHCFIWTPVYEDPQDIYSKFVGFLATSFAWDFSLRNLLPGNVAGIVVIITSTCNQTYTYEIAGQDAYYMGEGDLHEAKYDDYKSEINLSLLTHPKKDVTPGHCQYSMHIYPSSEFESFYDRNTPEIFAGIVAFTFTCIALVMIVYDILVHNRNAKLVANAARSNAVVTSLFPGSM</sequence>
<feature type="transmembrane region" description="Helical" evidence="1">
    <location>
        <begin position="425"/>
        <end position="447"/>
    </location>
</feature>
<keyword evidence="1" id="KW-0472">Membrane</keyword>
<keyword evidence="1" id="KW-1133">Transmembrane helix</keyword>
<evidence type="ECO:0000313" key="2">
    <source>
        <dbReference type="EMBL" id="CAB9507840.1"/>
    </source>
</evidence>
<feature type="transmembrane region" description="Helical" evidence="1">
    <location>
        <begin position="58"/>
        <end position="82"/>
    </location>
</feature>
<dbReference type="Proteomes" id="UP001153069">
    <property type="component" value="Unassembled WGS sequence"/>
</dbReference>
<protein>
    <submittedName>
        <fullName evidence="2">Guanylate cyclase</fullName>
    </submittedName>
</protein>
<evidence type="ECO:0000256" key="1">
    <source>
        <dbReference type="SAM" id="Phobius"/>
    </source>
</evidence>
<reference evidence="2" key="1">
    <citation type="submission" date="2020-06" db="EMBL/GenBank/DDBJ databases">
        <authorList>
            <consortium name="Plant Systems Biology data submission"/>
        </authorList>
    </citation>
    <scope>NUCLEOTIDE SEQUENCE</scope>
    <source>
        <strain evidence="2">D6</strain>
    </source>
</reference>
<proteinExistence type="predicted"/>
<keyword evidence="3" id="KW-1185">Reference proteome</keyword>
<dbReference type="AlphaFoldDB" id="A0A9N8DT27"/>
<accession>A0A9N8DT27</accession>
<dbReference type="EMBL" id="CAICTM010000321">
    <property type="protein sequence ID" value="CAB9507840.1"/>
    <property type="molecule type" value="Genomic_DNA"/>
</dbReference>